<dbReference type="EMBL" id="QXFT01000520">
    <property type="protein sequence ID" value="KAE9341705.1"/>
    <property type="molecule type" value="Genomic_DNA"/>
</dbReference>
<reference evidence="5 7" key="1">
    <citation type="submission" date="2018-09" db="EMBL/GenBank/DDBJ databases">
        <title>Genomic investigation of the strawberry pathogen Phytophthora fragariae indicates pathogenicity is determined by transcriptional variation in three key races.</title>
        <authorList>
            <person name="Adams T.M."/>
            <person name="Armitage A.D."/>
            <person name="Sobczyk M.K."/>
            <person name="Bates H.J."/>
            <person name="Dunwell J.M."/>
            <person name="Nellist C.F."/>
            <person name="Harrison R.J."/>
        </authorList>
    </citation>
    <scope>NUCLEOTIDE SEQUENCE [LARGE SCALE GENOMIC DNA]</scope>
    <source>
        <strain evidence="3 5">SCRP249</strain>
        <strain evidence="2 7">SCRP324</strain>
        <strain evidence="4 6">SCRP333</strain>
    </source>
</reference>
<feature type="compositionally biased region" description="Basic and acidic residues" evidence="1">
    <location>
        <begin position="72"/>
        <end position="81"/>
    </location>
</feature>
<keyword evidence="6" id="KW-1185">Reference proteome</keyword>
<dbReference type="Proteomes" id="UP000429607">
    <property type="component" value="Unassembled WGS sequence"/>
</dbReference>
<evidence type="ECO:0000313" key="7">
    <source>
        <dbReference type="Proteomes" id="UP000435112"/>
    </source>
</evidence>
<evidence type="ECO:0000313" key="4">
    <source>
        <dbReference type="EMBL" id="KAE9341705.1"/>
    </source>
</evidence>
<name>A0A6A3JJ59_9STRA</name>
<sequence>MAYRSYPVKRGVSTSVTLFRQRAAASDGLPLWLWLRPREIPAHPDFQRAHERLCNGEDCRGLIASDEPSAGNDEKAGDKND</sequence>
<dbReference type="AlphaFoldDB" id="A0A6A3JJ59"/>
<evidence type="ECO:0000313" key="3">
    <source>
        <dbReference type="EMBL" id="KAE8996357.1"/>
    </source>
</evidence>
<protein>
    <submittedName>
        <fullName evidence="2">Uncharacterized protein</fullName>
    </submittedName>
</protein>
<dbReference type="Proteomes" id="UP000434957">
    <property type="component" value="Unassembled WGS sequence"/>
</dbReference>
<evidence type="ECO:0000313" key="5">
    <source>
        <dbReference type="Proteomes" id="UP000429607"/>
    </source>
</evidence>
<organism evidence="2 7">
    <name type="scientific">Phytophthora rubi</name>
    <dbReference type="NCBI Taxonomy" id="129364"/>
    <lineage>
        <taxon>Eukaryota</taxon>
        <taxon>Sar</taxon>
        <taxon>Stramenopiles</taxon>
        <taxon>Oomycota</taxon>
        <taxon>Peronosporomycetes</taxon>
        <taxon>Peronosporales</taxon>
        <taxon>Peronosporaceae</taxon>
        <taxon>Phytophthora</taxon>
    </lineage>
</organism>
<dbReference type="EMBL" id="QXFV01001897">
    <property type="protein sequence ID" value="KAE8996357.1"/>
    <property type="molecule type" value="Genomic_DNA"/>
</dbReference>
<comment type="caution">
    <text evidence="2">The sequence shown here is derived from an EMBL/GenBank/DDBJ whole genome shotgun (WGS) entry which is preliminary data.</text>
</comment>
<proteinExistence type="predicted"/>
<dbReference type="Proteomes" id="UP000435112">
    <property type="component" value="Unassembled WGS sequence"/>
</dbReference>
<accession>A0A6A3JJ59</accession>
<evidence type="ECO:0000313" key="2">
    <source>
        <dbReference type="EMBL" id="KAE8994960.1"/>
    </source>
</evidence>
<evidence type="ECO:0000313" key="6">
    <source>
        <dbReference type="Proteomes" id="UP000434957"/>
    </source>
</evidence>
<feature type="region of interest" description="Disordered" evidence="1">
    <location>
        <begin position="62"/>
        <end position="81"/>
    </location>
</feature>
<evidence type="ECO:0000256" key="1">
    <source>
        <dbReference type="SAM" id="MobiDB-lite"/>
    </source>
</evidence>
<dbReference type="EMBL" id="QXFU01001820">
    <property type="protein sequence ID" value="KAE8994960.1"/>
    <property type="molecule type" value="Genomic_DNA"/>
</dbReference>
<gene>
    <name evidence="3" type="ORF">PR001_g19883</name>
    <name evidence="2" type="ORF">PR002_g19767</name>
    <name evidence="4" type="ORF">PR003_g9837</name>
</gene>